<feature type="domain" description="AMP-binding enzyme C-terminal" evidence="10">
    <location>
        <begin position="419"/>
        <end position="496"/>
    </location>
</feature>
<comment type="subcellular location">
    <subcellularLocation>
        <location evidence="7">Cytoplasm</location>
    </subcellularLocation>
</comment>
<gene>
    <name evidence="7 11" type="primary">dltA</name>
    <name evidence="11" type="ORF">H9L42_05255</name>
</gene>
<keyword evidence="8" id="KW-0175">Coiled coil</keyword>
<keyword evidence="1 7" id="KW-0963">Cytoplasm</keyword>
<dbReference type="PROSITE" id="PS00455">
    <property type="entry name" value="AMP_BINDING"/>
    <property type="match status" value="1"/>
</dbReference>
<accession>A0A923NHP5</accession>
<comment type="function">
    <text evidence="5 7">Catalyzes the first step in the D-alanylation of lipoteichoic acid (LTA), the activation of D-alanine and its transfer onto the D-alanyl carrier protein (Dcp) DltC. In an ATP-dependent two-step reaction, forms a high energy D-alanyl-AMP intermediate, followed by transfer of the D-alanyl residue as a thiol ester to the phosphopantheinyl prosthetic group of the Dcp. D-alanylation of LTA plays an important role in modulating the properties of the cell wall in Gram-positive bacteria, influencing the net charge of the cell wall.</text>
</comment>
<dbReference type="Proteomes" id="UP000602647">
    <property type="component" value="Unassembled WGS sequence"/>
</dbReference>
<evidence type="ECO:0000256" key="1">
    <source>
        <dbReference type="ARBA" id="ARBA00022490"/>
    </source>
</evidence>
<dbReference type="Pfam" id="PF13193">
    <property type="entry name" value="AMP-binding_C"/>
    <property type="match status" value="1"/>
</dbReference>
<comment type="catalytic activity">
    <reaction evidence="7">
        <text>holo-[D-alanyl-carrier protein] + D-alanine + ATP = D-alanyl-[D-alanyl-carrier protein] + AMP + diphosphate</text>
        <dbReference type="Rhea" id="RHEA:55132"/>
        <dbReference type="Rhea" id="RHEA-COMP:14102"/>
        <dbReference type="Rhea" id="RHEA-COMP:14103"/>
        <dbReference type="ChEBI" id="CHEBI:30616"/>
        <dbReference type="ChEBI" id="CHEBI:33019"/>
        <dbReference type="ChEBI" id="CHEBI:57416"/>
        <dbReference type="ChEBI" id="CHEBI:64479"/>
        <dbReference type="ChEBI" id="CHEBI:138620"/>
        <dbReference type="ChEBI" id="CHEBI:456215"/>
        <dbReference type="EC" id="6.2.1.54"/>
    </reaction>
</comment>
<feature type="binding site" evidence="7">
    <location>
        <position position="387"/>
    </location>
    <ligand>
        <name>ATP</name>
        <dbReference type="ChEBI" id="CHEBI:30616"/>
    </ligand>
</feature>
<evidence type="ECO:0000256" key="3">
    <source>
        <dbReference type="ARBA" id="ARBA00022741"/>
    </source>
</evidence>
<dbReference type="GO" id="GO:0005737">
    <property type="term" value="C:cytoplasm"/>
    <property type="evidence" value="ECO:0007669"/>
    <property type="project" value="UniProtKB-SubCell"/>
</dbReference>
<keyword evidence="2 7" id="KW-0436">Ligase</keyword>
<evidence type="ECO:0000256" key="5">
    <source>
        <dbReference type="ARBA" id="ARBA00054605"/>
    </source>
</evidence>
<feature type="domain" description="AMP-dependent synthetase/ligase" evidence="9">
    <location>
        <begin position="11"/>
        <end position="360"/>
    </location>
</feature>
<dbReference type="InterPro" id="IPR042099">
    <property type="entry name" value="ANL_N_sf"/>
</dbReference>
<dbReference type="CDD" id="cd05945">
    <property type="entry name" value="DltA"/>
    <property type="match status" value="1"/>
</dbReference>
<dbReference type="InterPro" id="IPR010071">
    <property type="entry name" value="AA_adenyl_dom"/>
</dbReference>
<keyword evidence="3 7" id="KW-0547">Nucleotide-binding</keyword>
<comment type="pathway">
    <text evidence="7">Cell wall biogenesis; lipoteichoic acid biosynthesis.</text>
</comment>
<protein>
    <recommendedName>
        <fullName evidence="7">D-alanine--D-alanyl carrier protein ligase</fullName>
        <shortName evidence="7">DCL</shortName>
        <ecNumber evidence="7">6.2.1.54</ecNumber>
    </recommendedName>
    <alternativeName>
        <fullName evidence="7">D-alanine--poly(phosphoribitol) ligase subunit 1</fullName>
    </alternativeName>
    <alternativeName>
        <fullName evidence="7">D-alanine-activating enzyme</fullName>
        <shortName evidence="7">DAE</shortName>
    </alternativeName>
</protein>
<dbReference type="GO" id="GO:0047473">
    <property type="term" value="F:D-alanine [D-alanyl carrier protein] ligase activity"/>
    <property type="evidence" value="ECO:0007669"/>
    <property type="project" value="UniProtKB-UniRule"/>
</dbReference>
<dbReference type="HAMAP" id="MF_00593">
    <property type="entry name" value="DltA"/>
    <property type="match status" value="1"/>
</dbReference>
<dbReference type="InterPro" id="IPR045851">
    <property type="entry name" value="AMP-bd_C_sf"/>
</dbReference>
<evidence type="ECO:0000256" key="4">
    <source>
        <dbReference type="ARBA" id="ARBA00022840"/>
    </source>
</evidence>
<dbReference type="GO" id="GO:0005524">
    <property type="term" value="F:ATP binding"/>
    <property type="evidence" value="ECO:0007669"/>
    <property type="project" value="UniProtKB-KW"/>
</dbReference>
<evidence type="ECO:0000256" key="6">
    <source>
        <dbReference type="ARBA" id="ARBA00061336"/>
    </source>
</evidence>
<sequence>MNILRQLSFYAQNHGQNIAVRYQDRFLTYKELDDYSGRLANYIQNQCKDNKAPVAVYGHKDIYMIVCFLAAVKSGRAYCPLDISIPDSRIESTIKAAQPSLIFALEDTSADLGNAVSLEDTISIIQEWEEAIDESFWVKGEDIFYIIFTSGSTGMPKGVQITANNLNHYLEWSVGLGTPVKDKIGKVFLNQAPFSFDLSVMDLYTCLACRGTLYLLDKETQMDFKKLMPALKESDTAIWVSTPSFADMCLADKLFDSRQMPHIEAFLFCGETLTNSTALKLMERFPKAVIMNTYGPTESTVAVTEVHVTKKLASRICPLPCGKPKPGTFLEIRKSDGSKASPCESGEIIIAGDTVSAGYFKRDDLTEKAFFNLEKEGKSYRAYRTGDKGYLDDDGNLYYEGRIDLQIKLNGYRIELEDIEKNLLQLKEISHAVVVPNRKDGKVRSLTAFVMGDAKPSNPTLFSKSMKEKLREYLPSYMIPKKIIFLNQLPMNQNGKVDRKQLGGLV</sequence>
<evidence type="ECO:0000256" key="7">
    <source>
        <dbReference type="HAMAP-Rule" id="MF_00593"/>
    </source>
</evidence>
<evidence type="ECO:0000256" key="2">
    <source>
        <dbReference type="ARBA" id="ARBA00022598"/>
    </source>
</evidence>
<comment type="caution">
    <text evidence="11">The sequence shown here is derived from an EMBL/GenBank/DDBJ whole genome shotgun (WGS) entry which is preliminary data.</text>
</comment>
<evidence type="ECO:0000313" key="12">
    <source>
        <dbReference type="Proteomes" id="UP000602647"/>
    </source>
</evidence>
<dbReference type="InterPro" id="IPR025110">
    <property type="entry name" value="AMP-bd_C"/>
</dbReference>
<comment type="similarity">
    <text evidence="6 7">Belongs to the ATP-dependent AMP-binding enzyme family. DltA subfamily.</text>
</comment>
<dbReference type="PANTHER" id="PTHR45398">
    <property type="match status" value="1"/>
</dbReference>
<dbReference type="PANTHER" id="PTHR45398:SF1">
    <property type="entry name" value="ENZYME, PUTATIVE (JCVI)-RELATED"/>
    <property type="match status" value="1"/>
</dbReference>
<keyword evidence="12" id="KW-1185">Reference proteome</keyword>
<evidence type="ECO:0000259" key="10">
    <source>
        <dbReference type="Pfam" id="PF13193"/>
    </source>
</evidence>
<dbReference type="NCBIfam" id="TIGR01733">
    <property type="entry name" value="AA-adenyl-dom"/>
    <property type="match status" value="1"/>
</dbReference>
<dbReference type="EMBL" id="JACRYT010000003">
    <property type="protein sequence ID" value="MBC6679233.1"/>
    <property type="molecule type" value="Genomic_DNA"/>
</dbReference>
<feature type="binding site" evidence="7">
    <location>
        <begin position="292"/>
        <end position="297"/>
    </location>
    <ligand>
        <name>ATP</name>
        <dbReference type="ChEBI" id="CHEBI:30616"/>
    </ligand>
</feature>
<feature type="binding site" evidence="7">
    <location>
        <position position="496"/>
    </location>
    <ligand>
        <name>D-alanine</name>
        <dbReference type="ChEBI" id="CHEBI:57416"/>
    </ligand>
</feature>
<dbReference type="FunFam" id="3.30.300.30:FF:000012">
    <property type="entry name" value="D-alanine--D-alanyl carrier protein ligase"/>
    <property type="match status" value="1"/>
</dbReference>
<dbReference type="Pfam" id="PF00501">
    <property type="entry name" value="AMP-binding"/>
    <property type="match status" value="1"/>
</dbReference>
<name>A0A923NHP5_9FIRM</name>
<evidence type="ECO:0000259" key="9">
    <source>
        <dbReference type="Pfam" id="PF00501"/>
    </source>
</evidence>
<evidence type="ECO:0000313" key="11">
    <source>
        <dbReference type="EMBL" id="MBC6679233.1"/>
    </source>
</evidence>
<dbReference type="Gene3D" id="3.40.50.12780">
    <property type="entry name" value="N-terminal domain of ligase-like"/>
    <property type="match status" value="1"/>
</dbReference>
<feature type="binding site" evidence="7">
    <location>
        <position position="301"/>
    </location>
    <ligand>
        <name>D-alanine</name>
        <dbReference type="ChEBI" id="CHEBI:57416"/>
    </ligand>
</feature>
<dbReference type="InterPro" id="IPR044507">
    <property type="entry name" value="DltA-like"/>
</dbReference>
<dbReference type="RefSeq" id="WP_187302333.1">
    <property type="nucleotide sequence ID" value="NZ_CBCTON010000014.1"/>
</dbReference>
<organism evidence="11 12">
    <name type="scientific">Zhenpiania hominis</name>
    <dbReference type="NCBI Taxonomy" id="2763644"/>
    <lineage>
        <taxon>Bacteria</taxon>
        <taxon>Bacillati</taxon>
        <taxon>Bacillota</taxon>
        <taxon>Clostridia</taxon>
        <taxon>Peptostreptococcales</taxon>
        <taxon>Anaerovoracaceae</taxon>
        <taxon>Zhenpiania</taxon>
    </lineage>
</organism>
<feature type="binding site" evidence="7">
    <location>
        <begin position="399"/>
        <end position="402"/>
    </location>
    <ligand>
        <name>ATP</name>
        <dbReference type="ChEBI" id="CHEBI:30616"/>
    </ligand>
</feature>
<proteinExistence type="inferred from homology"/>
<feature type="binding site" evidence="7">
    <location>
        <position position="496"/>
    </location>
    <ligand>
        <name>ATP</name>
        <dbReference type="ChEBI" id="CHEBI:30616"/>
    </ligand>
</feature>
<reference evidence="11" key="1">
    <citation type="submission" date="2020-08" db="EMBL/GenBank/DDBJ databases">
        <title>Genome public.</title>
        <authorList>
            <person name="Liu C."/>
            <person name="Sun Q."/>
        </authorList>
    </citation>
    <scope>NUCLEOTIDE SEQUENCE</scope>
    <source>
        <strain evidence="11">BX12</strain>
    </source>
</reference>
<keyword evidence="4 7" id="KW-0067">ATP-binding</keyword>
<dbReference type="InterPro" id="IPR010072">
    <property type="entry name" value="DltA"/>
</dbReference>
<dbReference type="NCBIfam" id="NF003417">
    <property type="entry name" value="PRK04813.1"/>
    <property type="match status" value="1"/>
</dbReference>
<dbReference type="InterPro" id="IPR000873">
    <property type="entry name" value="AMP-dep_synth/lig_dom"/>
</dbReference>
<feature type="binding site" evidence="7">
    <location>
        <position position="197"/>
    </location>
    <ligand>
        <name>D-alanine</name>
        <dbReference type="ChEBI" id="CHEBI:57416"/>
    </ligand>
</feature>
<dbReference type="InterPro" id="IPR020845">
    <property type="entry name" value="AMP-binding_CS"/>
</dbReference>
<dbReference type="NCBIfam" id="TIGR01734">
    <property type="entry name" value="D-ala-DACP-lig"/>
    <property type="match status" value="1"/>
</dbReference>
<feature type="binding site" evidence="7">
    <location>
        <begin position="149"/>
        <end position="150"/>
    </location>
    <ligand>
        <name>ATP</name>
        <dbReference type="ChEBI" id="CHEBI:30616"/>
    </ligand>
</feature>
<dbReference type="AlphaFoldDB" id="A0A923NHP5"/>
<feature type="coiled-coil region" evidence="8">
    <location>
        <begin position="402"/>
        <end position="429"/>
    </location>
</feature>
<dbReference type="EC" id="6.2.1.54" evidence="7"/>
<dbReference type="SUPFAM" id="SSF56801">
    <property type="entry name" value="Acetyl-CoA synthetase-like"/>
    <property type="match status" value="1"/>
</dbReference>
<dbReference type="GO" id="GO:0070395">
    <property type="term" value="P:lipoteichoic acid biosynthetic process"/>
    <property type="evidence" value="ECO:0007669"/>
    <property type="project" value="UniProtKB-UniRule"/>
</dbReference>
<evidence type="ECO:0000256" key="8">
    <source>
        <dbReference type="SAM" id="Coils"/>
    </source>
</evidence>
<dbReference type="Gene3D" id="3.30.300.30">
    <property type="match status" value="1"/>
</dbReference>